<name>A0ABT9RAK9_9ACTN</name>
<sequence>MPAWEGCTDADISAILQAHGLSHMPQVYEGWLRQYGRGPGRNPIFHKQGGIAYMPEVLENSAEARAIVAGMPTSYGLPPNALVVSTWQGYMFEFVVIDEGDDPPLLVYIEGEDVAQQQGSRPLSNWLANLLRTENSQGCP</sequence>
<evidence type="ECO:0000313" key="2">
    <source>
        <dbReference type="Proteomes" id="UP001230426"/>
    </source>
</evidence>
<dbReference type="EMBL" id="JAUSRB010000002">
    <property type="protein sequence ID" value="MDP9865896.1"/>
    <property type="molecule type" value="Genomic_DNA"/>
</dbReference>
<evidence type="ECO:0000313" key="1">
    <source>
        <dbReference type="EMBL" id="MDP9865896.1"/>
    </source>
</evidence>
<reference evidence="1 2" key="1">
    <citation type="submission" date="2023-07" db="EMBL/GenBank/DDBJ databases">
        <title>Sequencing the genomes of 1000 actinobacteria strains.</title>
        <authorList>
            <person name="Klenk H.-P."/>
        </authorList>
    </citation>
    <scope>NUCLEOTIDE SEQUENCE [LARGE SCALE GENOMIC DNA]</scope>
    <source>
        <strain evidence="1 2">DSM 44109</strain>
    </source>
</reference>
<keyword evidence="2" id="KW-1185">Reference proteome</keyword>
<dbReference type="Proteomes" id="UP001230426">
    <property type="component" value="Unassembled WGS sequence"/>
</dbReference>
<dbReference type="RefSeq" id="WP_306865801.1">
    <property type="nucleotide sequence ID" value="NZ_JAUSRB010000002.1"/>
</dbReference>
<gene>
    <name evidence="1" type="ORF">J2S55_005162</name>
</gene>
<proteinExistence type="predicted"/>
<accession>A0ABT9RAK9</accession>
<comment type="caution">
    <text evidence="1">The sequence shown here is derived from an EMBL/GenBank/DDBJ whole genome shotgun (WGS) entry which is preliminary data.</text>
</comment>
<organism evidence="1 2">
    <name type="scientific">Streptosporangium brasiliense</name>
    <dbReference type="NCBI Taxonomy" id="47480"/>
    <lineage>
        <taxon>Bacteria</taxon>
        <taxon>Bacillati</taxon>
        <taxon>Actinomycetota</taxon>
        <taxon>Actinomycetes</taxon>
        <taxon>Streptosporangiales</taxon>
        <taxon>Streptosporangiaceae</taxon>
        <taxon>Streptosporangium</taxon>
    </lineage>
</organism>
<protein>
    <recommendedName>
        <fullName evidence="3">Knr4/Smi1-like domain-containing protein</fullName>
    </recommendedName>
</protein>
<evidence type="ECO:0008006" key="3">
    <source>
        <dbReference type="Google" id="ProtNLM"/>
    </source>
</evidence>